<evidence type="ECO:0000256" key="1">
    <source>
        <dbReference type="SAM" id="MobiDB-lite"/>
    </source>
</evidence>
<proteinExistence type="predicted"/>
<feature type="region of interest" description="Disordered" evidence="1">
    <location>
        <begin position="281"/>
        <end position="329"/>
    </location>
</feature>
<comment type="caution">
    <text evidence="2">The sequence shown here is derived from an EMBL/GenBank/DDBJ whole genome shotgun (WGS) entry which is preliminary data.</text>
</comment>
<accession>A0A5J4Z351</accession>
<gene>
    <name evidence="2" type="ORF">FVE85_5886</name>
</gene>
<evidence type="ECO:0000313" key="3">
    <source>
        <dbReference type="Proteomes" id="UP000324585"/>
    </source>
</evidence>
<name>A0A5J4Z351_PORPP</name>
<sequence length="535" mass="57139">MENGHGEYSDGSESSQAVDAAEVGGLAPLPFLRSPFVDRVAQHKLPTYSDTAAAAAAPAATSEAGAQDTLQPFRECQAGVCAQYDKRLRLLVVRDVGGELQNVAKVAQWLFQNGLQHQIDLILCAGIQGSPAMPMGGEQAAAVASLTRSSVPNGHVPATWNRLLSVPNGVTHVTEAQTPSARRFAAEAECSATISALENICPRVVYTSSGWDPEIVSESVWEPRRATSHSPTAPSFRSAARLTPHSFNLCGRAVRLDASLVLCDSIAHRVLEQALACERRVGQRTDNSADTRVTHDAHASAGDVRSQSNHRADDSQHGHQQSSAGQARHHAGILTNHSWGESVWLSWRRRCDAEAEIDPRKAAVPAQASWRDTGSVQHLSMDQFCIVVETRLRHMAGNAEMMPGVKLLAVYEPSAWQQTASHGGGVPCRQARTILEIVSKAVRTQPAPSAADEAPPEESNAAPGARDGMDMPKTSRGSKEASSSSLSMGADAVGQIAVDPGALSEGWFSIVELCRSAGEERGARWSVCNVRVERV</sequence>
<organism evidence="2 3">
    <name type="scientific">Porphyridium purpureum</name>
    <name type="common">Red alga</name>
    <name type="synonym">Porphyridium cruentum</name>
    <dbReference type="NCBI Taxonomy" id="35688"/>
    <lineage>
        <taxon>Eukaryota</taxon>
        <taxon>Rhodophyta</taxon>
        <taxon>Bangiophyceae</taxon>
        <taxon>Porphyridiales</taxon>
        <taxon>Porphyridiaceae</taxon>
        <taxon>Porphyridium</taxon>
    </lineage>
</organism>
<dbReference type="EMBL" id="VRMN01000001">
    <property type="protein sequence ID" value="KAA8498301.1"/>
    <property type="molecule type" value="Genomic_DNA"/>
</dbReference>
<reference evidence="3" key="1">
    <citation type="journal article" date="2019" name="Nat. Commun.">
        <title>Expansion of phycobilisome linker gene families in mesophilic red algae.</title>
        <authorList>
            <person name="Lee J."/>
            <person name="Kim D."/>
            <person name="Bhattacharya D."/>
            <person name="Yoon H.S."/>
        </authorList>
    </citation>
    <scope>NUCLEOTIDE SEQUENCE [LARGE SCALE GENOMIC DNA]</scope>
    <source>
        <strain evidence="3">CCMP 1328</strain>
    </source>
</reference>
<evidence type="ECO:0000313" key="2">
    <source>
        <dbReference type="EMBL" id="KAA8498301.1"/>
    </source>
</evidence>
<feature type="compositionally biased region" description="Basic and acidic residues" evidence="1">
    <location>
        <begin position="281"/>
        <end position="298"/>
    </location>
</feature>
<feature type="compositionally biased region" description="Low complexity" evidence="1">
    <location>
        <begin position="446"/>
        <end position="465"/>
    </location>
</feature>
<protein>
    <submittedName>
        <fullName evidence="2">Uncharacterized protein</fullName>
    </submittedName>
</protein>
<dbReference type="Proteomes" id="UP000324585">
    <property type="component" value="Unassembled WGS sequence"/>
</dbReference>
<keyword evidence="3" id="KW-1185">Reference proteome</keyword>
<feature type="region of interest" description="Disordered" evidence="1">
    <location>
        <begin position="443"/>
        <end position="486"/>
    </location>
</feature>
<dbReference type="AlphaFoldDB" id="A0A5J4Z351"/>